<accession>A0A5R9G6Q5</accession>
<keyword evidence="2" id="KW-0812">Transmembrane</keyword>
<comment type="caution">
    <text evidence="4">The sequence shown here is derived from an EMBL/GenBank/DDBJ whole genome shotgun (WGS) entry which is preliminary data.</text>
</comment>
<feature type="domain" description="VTT" evidence="3">
    <location>
        <begin position="34"/>
        <end position="159"/>
    </location>
</feature>
<organism evidence="4 5">
    <name type="scientific">Paenibacillus antri</name>
    <dbReference type="NCBI Taxonomy" id="2582848"/>
    <lineage>
        <taxon>Bacteria</taxon>
        <taxon>Bacillati</taxon>
        <taxon>Bacillota</taxon>
        <taxon>Bacilli</taxon>
        <taxon>Bacillales</taxon>
        <taxon>Paenibacillaceae</taxon>
        <taxon>Paenibacillus</taxon>
    </lineage>
</organism>
<dbReference type="AlphaFoldDB" id="A0A5R9G6Q5"/>
<gene>
    <name evidence="4" type="ORF">FE782_23585</name>
</gene>
<keyword evidence="2" id="KW-1133">Transmembrane helix</keyword>
<evidence type="ECO:0000313" key="4">
    <source>
        <dbReference type="EMBL" id="TLS49790.1"/>
    </source>
</evidence>
<protein>
    <submittedName>
        <fullName evidence="4">DedA family protein</fullName>
    </submittedName>
</protein>
<evidence type="ECO:0000259" key="3">
    <source>
        <dbReference type="Pfam" id="PF09335"/>
    </source>
</evidence>
<keyword evidence="2" id="KW-0472">Membrane</keyword>
<dbReference type="PANTHER" id="PTHR42709">
    <property type="entry name" value="ALKALINE PHOSPHATASE LIKE PROTEIN"/>
    <property type="match status" value="1"/>
</dbReference>
<dbReference type="EMBL" id="VCIW01000019">
    <property type="protein sequence ID" value="TLS49790.1"/>
    <property type="molecule type" value="Genomic_DNA"/>
</dbReference>
<evidence type="ECO:0000256" key="1">
    <source>
        <dbReference type="ARBA" id="ARBA00010792"/>
    </source>
</evidence>
<dbReference type="InterPro" id="IPR032816">
    <property type="entry name" value="VTT_dom"/>
</dbReference>
<feature type="transmembrane region" description="Helical" evidence="2">
    <location>
        <begin position="54"/>
        <end position="74"/>
    </location>
</feature>
<name>A0A5R9G6Q5_9BACL</name>
<proteinExistence type="inferred from homology"/>
<comment type="similarity">
    <text evidence="1">Belongs to the DedA family.</text>
</comment>
<evidence type="ECO:0000313" key="5">
    <source>
        <dbReference type="Proteomes" id="UP000309676"/>
    </source>
</evidence>
<feature type="transmembrane region" description="Helical" evidence="2">
    <location>
        <begin position="141"/>
        <end position="162"/>
    </location>
</feature>
<evidence type="ECO:0000256" key="2">
    <source>
        <dbReference type="SAM" id="Phobius"/>
    </source>
</evidence>
<sequence>MEALAWLERVFEQYGYLVLLIGLPVDFIALPLPPGQTTLAYTGYLIYKEALSPVAAVAAAFLGASIGVTATYTIGYQAGARLLEKFGRRLMIRPDVLEKSRGYYERYGNRFLFASFFIPGVRQFAGYAVGMLRVPFRTFAFYAYGGAACWTGAFIAIGYAFGEQWEAAFLLAERYLLFVCIAAGVVAAAYVAWALYKKRRKAG</sequence>
<dbReference type="Proteomes" id="UP000309676">
    <property type="component" value="Unassembled WGS sequence"/>
</dbReference>
<feature type="transmembrane region" description="Helical" evidence="2">
    <location>
        <begin position="14"/>
        <end position="33"/>
    </location>
</feature>
<dbReference type="OrthoDB" id="9782291at2"/>
<dbReference type="Pfam" id="PF09335">
    <property type="entry name" value="VTT_dom"/>
    <property type="match status" value="1"/>
</dbReference>
<dbReference type="GO" id="GO:0005886">
    <property type="term" value="C:plasma membrane"/>
    <property type="evidence" value="ECO:0007669"/>
    <property type="project" value="TreeGrafter"/>
</dbReference>
<dbReference type="InterPro" id="IPR051311">
    <property type="entry name" value="DedA_domain"/>
</dbReference>
<reference evidence="4 5" key="1">
    <citation type="submission" date="2019-05" db="EMBL/GenBank/DDBJ databases">
        <authorList>
            <person name="Narsing Rao M.P."/>
            <person name="Li W.J."/>
        </authorList>
    </citation>
    <scope>NUCLEOTIDE SEQUENCE [LARGE SCALE GENOMIC DNA]</scope>
    <source>
        <strain evidence="4 5">SYSU_K30003</strain>
    </source>
</reference>
<feature type="transmembrane region" description="Helical" evidence="2">
    <location>
        <begin position="174"/>
        <end position="196"/>
    </location>
</feature>
<dbReference type="PANTHER" id="PTHR42709:SF9">
    <property type="entry name" value="ALKALINE PHOSPHATASE LIKE PROTEIN"/>
    <property type="match status" value="1"/>
</dbReference>
<keyword evidence="5" id="KW-1185">Reference proteome</keyword>